<dbReference type="InterPro" id="IPR034683">
    <property type="entry name" value="IspD/TarI"/>
</dbReference>
<reference evidence="7" key="1">
    <citation type="submission" date="2020-05" db="EMBL/GenBank/DDBJ databases">
        <authorList>
            <person name="Chiriac C."/>
            <person name="Salcher M."/>
            <person name="Ghai R."/>
            <person name="Kavagutti S V."/>
        </authorList>
    </citation>
    <scope>NUCLEOTIDE SEQUENCE</scope>
</reference>
<dbReference type="InterPro" id="IPR050088">
    <property type="entry name" value="IspD/TarI_cytidylyltransf_bact"/>
</dbReference>
<dbReference type="InterPro" id="IPR018294">
    <property type="entry name" value="ISPD_synthase_CS"/>
</dbReference>
<dbReference type="PANTHER" id="PTHR32125:SF4">
    <property type="entry name" value="2-C-METHYL-D-ERYTHRITOL 4-PHOSPHATE CYTIDYLYLTRANSFERASE, CHLOROPLASTIC"/>
    <property type="match status" value="1"/>
</dbReference>
<dbReference type="Pfam" id="PF01128">
    <property type="entry name" value="IspD"/>
    <property type="match status" value="1"/>
</dbReference>
<dbReference type="EMBL" id="CAFBOC010000023">
    <property type="protein sequence ID" value="CAB4986204.1"/>
    <property type="molecule type" value="Genomic_DNA"/>
</dbReference>
<protein>
    <submittedName>
        <fullName evidence="7">Unannotated protein</fullName>
    </submittedName>
</protein>
<gene>
    <name evidence="4" type="ORF">UFOPK2718_01327</name>
    <name evidence="5" type="ORF">UFOPK2936_01464</name>
    <name evidence="6" type="ORF">UFOPK3174_01456</name>
    <name evidence="7" type="ORF">UFOPK3328_01034</name>
    <name evidence="8" type="ORF">UFOPK3779_01439</name>
    <name evidence="9" type="ORF">UFOPK3913_01489</name>
    <name evidence="3" type="ORF">UFOPK4107_01446</name>
    <name evidence="10" type="ORF">UFOPK4403_01075</name>
</gene>
<dbReference type="EMBL" id="CAEZYM010000015">
    <property type="protein sequence ID" value="CAB4732174.1"/>
    <property type="molecule type" value="Genomic_DNA"/>
</dbReference>
<evidence type="ECO:0000256" key="2">
    <source>
        <dbReference type="ARBA" id="ARBA00022695"/>
    </source>
</evidence>
<dbReference type="EMBL" id="CAFBNH010000011">
    <property type="protein sequence ID" value="CAB4954299.1"/>
    <property type="molecule type" value="Genomic_DNA"/>
</dbReference>
<sequence>MSDEMRIAIVILGAGSGSRFGHSTNKVWLPLDGTRIISRSIANAVKSFSEFRCILVVSAADKEIANEVLATDLPELEVEVIEGGDTRHGSEYNSLMHLAPAIKDGTINVVMIHDGARPLATSALFESIATSAFEVGGALPAIAVDAHEIDRVSNEKIVRVQTPQAFRAEQLLEAYTRANKDSFIGTDTAACMEKYFPELVTLAVAGERENIKITHSQDLIIAEHVLEIHGAD</sequence>
<dbReference type="EMBL" id="CAFBQX010000007">
    <property type="protein sequence ID" value="CAB5074310.1"/>
    <property type="molecule type" value="Genomic_DNA"/>
</dbReference>
<proteinExistence type="predicted"/>
<dbReference type="PANTHER" id="PTHR32125">
    <property type="entry name" value="2-C-METHYL-D-ERYTHRITOL 4-PHOSPHATE CYTIDYLYLTRANSFERASE, CHLOROPLASTIC"/>
    <property type="match status" value="1"/>
</dbReference>
<dbReference type="GO" id="GO:0050518">
    <property type="term" value="F:2-C-methyl-D-erythritol 4-phosphate cytidylyltransferase activity"/>
    <property type="evidence" value="ECO:0007669"/>
    <property type="project" value="TreeGrafter"/>
</dbReference>
<evidence type="ECO:0000313" key="6">
    <source>
        <dbReference type="EMBL" id="CAB4833315.1"/>
    </source>
</evidence>
<keyword evidence="2" id="KW-0548">Nucleotidyltransferase</keyword>
<dbReference type="GO" id="GO:0008299">
    <property type="term" value="P:isoprenoid biosynthetic process"/>
    <property type="evidence" value="ECO:0007669"/>
    <property type="project" value="InterPro"/>
</dbReference>
<evidence type="ECO:0000313" key="5">
    <source>
        <dbReference type="EMBL" id="CAB4788424.1"/>
    </source>
</evidence>
<dbReference type="EMBL" id="CAEZZW010000010">
    <property type="protein sequence ID" value="CAB4788424.1"/>
    <property type="molecule type" value="Genomic_DNA"/>
</dbReference>
<dbReference type="PROSITE" id="PS01295">
    <property type="entry name" value="ISPD"/>
    <property type="match status" value="1"/>
</dbReference>
<dbReference type="EMBL" id="CAFBLD010000006">
    <property type="protein sequence ID" value="CAB4870635.1"/>
    <property type="molecule type" value="Genomic_DNA"/>
</dbReference>
<dbReference type="EMBL" id="CAESAE010000011">
    <property type="protein sequence ID" value="CAB4344759.1"/>
    <property type="molecule type" value="Genomic_DNA"/>
</dbReference>
<keyword evidence="1" id="KW-0808">Transferase</keyword>
<evidence type="ECO:0000313" key="3">
    <source>
        <dbReference type="EMBL" id="CAB4344759.1"/>
    </source>
</evidence>
<accession>A0A6J7DP19</accession>
<evidence type="ECO:0000313" key="9">
    <source>
        <dbReference type="EMBL" id="CAB4986204.1"/>
    </source>
</evidence>
<evidence type="ECO:0000313" key="10">
    <source>
        <dbReference type="EMBL" id="CAB5074310.1"/>
    </source>
</evidence>
<evidence type="ECO:0000313" key="8">
    <source>
        <dbReference type="EMBL" id="CAB4954299.1"/>
    </source>
</evidence>
<evidence type="ECO:0000313" key="4">
    <source>
        <dbReference type="EMBL" id="CAB4732174.1"/>
    </source>
</evidence>
<name>A0A6J7DP19_9ZZZZ</name>
<organism evidence="7">
    <name type="scientific">freshwater metagenome</name>
    <dbReference type="NCBI Taxonomy" id="449393"/>
    <lineage>
        <taxon>unclassified sequences</taxon>
        <taxon>metagenomes</taxon>
        <taxon>ecological metagenomes</taxon>
    </lineage>
</organism>
<dbReference type="EMBL" id="CAFABH010000040">
    <property type="protein sequence ID" value="CAB4833315.1"/>
    <property type="molecule type" value="Genomic_DNA"/>
</dbReference>
<dbReference type="InterPro" id="IPR029044">
    <property type="entry name" value="Nucleotide-diphossugar_trans"/>
</dbReference>
<dbReference type="CDD" id="cd02516">
    <property type="entry name" value="CDP-ME_synthetase"/>
    <property type="match status" value="1"/>
</dbReference>
<dbReference type="Gene3D" id="3.90.550.10">
    <property type="entry name" value="Spore Coat Polysaccharide Biosynthesis Protein SpsA, Chain A"/>
    <property type="match status" value="1"/>
</dbReference>
<dbReference type="SUPFAM" id="SSF53448">
    <property type="entry name" value="Nucleotide-diphospho-sugar transferases"/>
    <property type="match status" value="1"/>
</dbReference>
<dbReference type="AlphaFoldDB" id="A0A6J7DP19"/>
<evidence type="ECO:0000313" key="7">
    <source>
        <dbReference type="EMBL" id="CAB4870635.1"/>
    </source>
</evidence>
<evidence type="ECO:0000256" key="1">
    <source>
        <dbReference type="ARBA" id="ARBA00022679"/>
    </source>
</evidence>